<dbReference type="Gene3D" id="1.10.3730.20">
    <property type="match status" value="1"/>
</dbReference>
<sequence length="327" mass="34783">MFFTIVPPRLEDVTPRDRSLAVLVAVLWGANFIALDFGLGHFPPFFFAGLRFAVLLPLLFFVPRPQVPWQWLIGYGLFFGSLQFAFLFVAMHIGMPTGLASLVQQASAPFTVALGALLLRERISPVQVAGILTAVFGMVLIGWHRAQSAALLPMLITVCGALSWALGNLCARKANPQNPLHLTLWIAIVPPLPMFALSAAFEGPTAGWDALATALDSPAGWYALGGLAYTSLLATIVGSGLWTTLLGRYPASRVAPFSLLVPIVGITTAWLILGERPHPVELAAGAVVVTGVLLGSLELPRRTAPPEVLEPGDVSAPARAFGPGRPD</sequence>
<evidence type="ECO:0000256" key="3">
    <source>
        <dbReference type="ARBA" id="ARBA00022692"/>
    </source>
</evidence>
<dbReference type="EMBL" id="BMMT01000018">
    <property type="protein sequence ID" value="GGJ01201.1"/>
    <property type="molecule type" value="Genomic_DNA"/>
</dbReference>
<keyword evidence="12" id="KW-1185">Reference proteome</keyword>
<accession>A0A917K5W2</accession>
<dbReference type="AlphaFoldDB" id="A0A917K5W2"/>
<feature type="transmembrane region" description="Helical" evidence="7">
    <location>
        <begin position="45"/>
        <end position="62"/>
    </location>
</feature>
<comment type="caution">
    <text evidence="10">The sequence shown here is derived from an EMBL/GenBank/DDBJ whole genome shotgun (WGS) entry which is preliminary data.</text>
</comment>
<evidence type="ECO:0000313" key="12">
    <source>
        <dbReference type="Proteomes" id="UP001500220"/>
    </source>
</evidence>
<evidence type="ECO:0000256" key="4">
    <source>
        <dbReference type="ARBA" id="ARBA00022989"/>
    </source>
</evidence>
<evidence type="ECO:0000313" key="11">
    <source>
        <dbReference type="Proteomes" id="UP000597989"/>
    </source>
</evidence>
<dbReference type="InterPro" id="IPR050638">
    <property type="entry name" value="AA-Vitamin_Transporters"/>
</dbReference>
<evidence type="ECO:0000256" key="2">
    <source>
        <dbReference type="ARBA" id="ARBA00007362"/>
    </source>
</evidence>
<organism evidence="10 11">
    <name type="scientific">Saccharopolyspora thermophila</name>
    <dbReference type="NCBI Taxonomy" id="89367"/>
    <lineage>
        <taxon>Bacteria</taxon>
        <taxon>Bacillati</taxon>
        <taxon>Actinomycetota</taxon>
        <taxon>Actinomycetes</taxon>
        <taxon>Pseudonocardiales</taxon>
        <taxon>Pseudonocardiaceae</taxon>
        <taxon>Saccharopolyspora</taxon>
    </lineage>
</organism>
<feature type="domain" description="EamA" evidence="8">
    <location>
        <begin position="20"/>
        <end position="142"/>
    </location>
</feature>
<evidence type="ECO:0000256" key="1">
    <source>
        <dbReference type="ARBA" id="ARBA00004141"/>
    </source>
</evidence>
<dbReference type="PANTHER" id="PTHR32322:SF9">
    <property type="entry name" value="AMINO-ACID METABOLITE EFFLUX PUMP-RELATED"/>
    <property type="match status" value="1"/>
</dbReference>
<evidence type="ECO:0000256" key="6">
    <source>
        <dbReference type="SAM" id="MobiDB-lite"/>
    </source>
</evidence>
<comment type="subcellular location">
    <subcellularLocation>
        <location evidence="1">Membrane</location>
        <topology evidence="1">Multi-pass membrane protein</topology>
    </subcellularLocation>
</comment>
<dbReference type="EMBL" id="BAAAHC010000003">
    <property type="protein sequence ID" value="GAA0509785.1"/>
    <property type="molecule type" value="Genomic_DNA"/>
</dbReference>
<feature type="transmembrane region" description="Helical" evidence="7">
    <location>
        <begin position="150"/>
        <end position="170"/>
    </location>
</feature>
<evidence type="ECO:0000313" key="9">
    <source>
        <dbReference type="EMBL" id="GAA0509785.1"/>
    </source>
</evidence>
<dbReference type="InterPro" id="IPR037185">
    <property type="entry name" value="EmrE-like"/>
</dbReference>
<reference evidence="9" key="4">
    <citation type="submission" date="2023-12" db="EMBL/GenBank/DDBJ databases">
        <authorList>
            <person name="Sun Q."/>
            <person name="Inoue M."/>
        </authorList>
    </citation>
    <scope>NUCLEOTIDE SEQUENCE</scope>
    <source>
        <strain evidence="9">JCM 10664</strain>
    </source>
</reference>
<feature type="transmembrane region" description="Helical" evidence="7">
    <location>
        <begin position="182"/>
        <end position="201"/>
    </location>
</feature>
<gene>
    <name evidence="9" type="ORF">GCM10009545_09880</name>
    <name evidence="10" type="ORF">GCM10011581_43010</name>
</gene>
<dbReference type="PANTHER" id="PTHR32322">
    <property type="entry name" value="INNER MEMBRANE TRANSPORTER"/>
    <property type="match status" value="1"/>
</dbReference>
<name>A0A917K5W2_9PSEU</name>
<dbReference type="Proteomes" id="UP000597989">
    <property type="component" value="Unassembled WGS sequence"/>
</dbReference>
<feature type="transmembrane region" description="Helical" evidence="7">
    <location>
        <begin position="254"/>
        <end position="273"/>
    </location>
</feature>
<reference evidence="10" key="3">
    <citation type="submission" date="2020-09" db="EMBL/GenBank/DDBJ databases">
        <authorList>
            <person name="Sun Q."/>
            <person name="Zhou Y."/>
        </authorList>
    </citation>
    <scope>NUCLEOTIDE SEQUENCE</scope>
    <source>
        <strain evidence="10">CGMCC 4.7206</strain>
    </source>
</reference>
<evidence type="ECO:0000313" key="10">
    <source>
        <dbReference type="EMBL" id="GGJ01201.1"/>
    </source>
</evidence>
<feature type="transmembrane region" description="Helical" evidence="7">
    <location>
        <begin position="126"/>
        <end position="144"/>
    </location>
</feature>
<evidence type="ECO:0000259" key="8">
    <source>
        <dbReference type="Pfam" id="PF00892"/>
    </source>
</evidence>
<feature type="transmembrane region" description="Helical" evidence="7">
    <location>
        <begin position="20"/>
        <end position="39"/>
    </location>
</feature>
<proteinExistence type="inferred from homology"/>
<keyword evidence="5 7" id="KW-0472">Membrane</keyword>
<dbReference type="Proteomes" id="UP001500220">
    <property type="component" value="Unassembled WGS sequence"/>
</dbReference>
<feature type="transmembrane region" description="Helical" evidence="7">
    <location>
        <begin position="221"/>
        <end position="242"/>
    </location>
</feature>
<protein>
    <submittedName>
        <fullName evidence="9">EamA family transporter</fullName>
    </submittedName>
    <submittedName>
        <fullName evidence="10">Membrane protein</fullName>
    </submittedName>
</protein>
<feature type="transmembrane region" description="Helical" evidence="7">
    <location>
        <begin position="99"/>
        <end position="119"/>
    </location>
</feature>
<evidence type="ECO:0000256" key="7">
    <source>
        <dbReference type="SAM" id="Phobius"/>
    </source>
</evidence>
<feature type="transmembrane region" description="Helical" evidence="7">
    <location>
        <begin position="69"/>
        <end position="93"/>
    </location>
</feature>
<feature type="region of interest" description="Disordered" evidence="6">
    <location>
        <begin position="305"/>
        <end position="327"/>
    </location>
</feature>
<dbReference type="GO" id="GO:0016020">
    <property type="term" value="C:membrane"/>
    <property type="evidence" value="ECO:0007669"/>
    <property type="project" value="UniProtKB-SubCell"/>
</dbReference>
<dbReference type="InterPro" id="IPR000620">
    <property type="entry name" value="EamA_dom"/>
</dbReference>
<keyword evidence="3 7" id="KW-0812">Transmembrane</keyword>
<evidence type="ECO:0000256" key="5">
    <source>
        <dbReference type="ARBA" id="ARBA00023136"/>
    </source>
</evidence>
<feature type="domain" description="EamA" evidence="8">
    <location>
        <begin position="154"/>
        <end position="294"/>
    </location>
</feature>
<comment type="similarity">
    <text evidence="2">Belongs to the EamA transporter family.</text>
</comment>
<keyword evidence="4 7" id="KW-1133">Transmembrane helix</keyword>
<dbReference type="SUPFAM" id="SSF103481">
    <property type="entry name" value="Multidrug resistance efflux transporter EmrE"/>
    <property type="match status" value="2"/>
</dbReference>
<reference evidence="9 12" key="2">
    <citation type="journal article" date="2019" name="Int. J. Syst. Evol. Microbiol.">
        <title>The Global Catalogue of Microorganisms (GCM) 10K type strain sequencing project: providing services to taxonomists for standard genome sequencing and annotation.</title>
        <authorList>
            <consortium name="The Broad Institute Genomics Platform"/>
            <consortium name="The Broad Institute Genome Sequencing Center for Infectious Disease"/>
            <person name="Wu L."/>
            <person name="Ma J."/>
        </authorList>
    </citation>
    <scope>NUCLEOTIDE SEQUENCE [LARGE SCALE GENOMIC DNA]</scope>
    <source>
        <strain evidence="9 12">JCM 10664</strain>
    </source>
</reference>
<reference evidence="10 11" key="1">
    <citation type="journal article" date="2014" name="Int. J. Syst. Evol. Microbiol.">
        <title>Complete genome sequence of Corynebacterium casei LMG S-19264T (=DSM 44701T), isolated from a smear-ripened cheese.</title>
        <authorList>
            <consortium name="US DOE Joint Genome Institute (JGI-PGF)"/>
            <person name="Walter F."/>
            <person name="Albersmeier A."/>
            <person name="Kalinowski J."/>
            <person name="Ruckert C."/>
        </authorList>
    </citation>
    <scope>NUCLEOTIDE SEQUENCE [LARGE SCALE GENOMIC DNA]</scope>
    <source>
        <strain evidence="10 11">CGMCC 4.7206</strain>
    </source>
</reference>
<dbReference type="Pfam" id="PF00892">
    <property type="entry name" value="EamA"/>
    <property type="match status" value="2"/>
</dbReference>